<evidence type="ECO:0000313" key="13">
    <source>
        <dbReference type="Proteomes" id="UP000720508"/>
    </source>
</evidence>
<dbReference type="PANTHER" id="PTHR24421">
    <property type="entry name" value="NITRATE/NITRITE SENSOR PROTEIN NARX-RELATED"/>
    <property type="match status" value="1"/>
</dbReference>
<keyword evidence="7" id="KW-0067">ATP-binding</keyword>
<evidence type="ECO:0000259" key="11">
    <source>
        <dbReference type="SMART" id="SM00387"/>
    </source>
</evidence>
<protein>
    <recommendedName>
        <fullName evidence="2">histidine kinase</fullName>
        <ecNumber evidence="2">2.7.13.3</ecNumber>
    </recommendedName>
</protein>
<keyword evidence="13" id="KW-1185">Reference proteome</keyword>
<feature type="region of interest" description="Disordered" evidence="9">
    <location>
        <begin position="394"/>
        <end position="415"/>
    </location>
</feature>
<evidence type="ECO:0000256" key="7">
    <source>
        <dbReference type="ARBA" id="ARBA00022840"/>
    </source>
</evidence>
<evidence type="ECO:0000256" key="1">
    <source>
        <dbReference type="ARBA" id="ARBA00000085"/>
    </source>
</evidence>
<dbReference type="EC" id="2.7.13.3" evidence="2"/>
<proteinExistence type="predicted"/>
<name>A0ABS6CJW2_9ACTN</name>
<organism evidence="12 13">
    <name type="scientific">Streptomyces niphimycinicus</name>
    <dbReference type="NCBI Taxonomy" id="2842201"/>
    <lineage>
        <taxon>Bacteria</taxon>
        <taxon>Bacillati</taxon>
        <taxon>Actinomycetota</taxon>
        <taxon>Actinomycetes</taxon>
        <taxon>Kitasatosporales</taxon>
        <taxon>Streptomycetaceae</taxon>
        <taxon>Streptomyces</taxon>
    </lineage>
</organism>
<dbReference type="CDD" id="cd16917">
    <property type="entry name" value="HATPase_UhpB-NarQ-NarX-like"/>
    <property type="match status" value="1"/>
</dbReference>
<evidence type="ECO:0000256" key="6">
    <source>
        <dbReference type="ARBA" id="ARBA00022777"/>
    </source>
</evidence>
<dbReference type="Proteomes" id="UP000720508">
    <property type="component" value="Unassembled WGS sequence"/>
</dbReference>
<reference evidence="12 13" key="1">
    <citation type="submission" date="2021-06" db="EMBL/GenBank/DDBJ databases">
        <authorList>
            <person name="Pan X."/>
        </authorList>
    </citation>
    <scope>NUCLEOTIDE SEQUENCE [LARGE SCALE GENOMIC DNA]</scope>
    <source>
        <strain evidence="12 13">4503</strain>
    </source>
</reference>
<evidence type="ECO:0000256" key="5">
    <source>
        <dbReference type="ARBA" id="ARBA00022741"/>
    </source>
</evidence>
<feature type="domain" description="Histidine kinase/HSP90-like ATPase" evidence="11">
    <location>
        <begin position="354"/>
        <end position="449"/>
    </location>
</feature>
<accession>A0ABS6CJW2</accession>
<dbReference type="EMBL" id="JAHLEM010000289">
    <property type="protein sequence ID" value="MBU3867228.1"/>
    <property type="molecule type" value="Genomic_DNA"/>
</dbReference>
<comment type="caution">
    <text evidence="12">The sequence shown here is derived from an EMBL/GenBank/DDBJ whole genome shotgun (WGS) entry which is preliminary data.</text>
</comment>
<evidence type="ECO:0000256" key="2">
    <source>
        <dbReference type="ARBA" id="ARBA00012438"/>
    </source>
</evidence>
<evidence type="ECO:0000256" key="4">
    <source>
        <dbReference type="ARBA" id="ARBA00022679"/>
    </source>
</evidence>
<keyword evidence="5" id="KW-0547">Nucleotide-binding</keyword>
<feature type="region of interest" description="Disordered" evidence="9">
    <location>
        <begin position="1"/>
        <end position="36"/>
    </location>
</feature>
<dbReference type="InterPro" id="IPR011712">
    <property type="entry name" value="Sig_transdc_His_kin_sub3_dim/P"/>
</dbReference>
<sequence length="603" mass="63309">MPRRRPPERPGPLPKAAGPSAERQSPGSVPGPTSARRTPSILVLVSLLSRFRRRVQPGRDGPTPWGGGGRGVGETAGVAVAALCLWAVALRLWELPHATFQLSVIPVAIVIFPLRRRRPDAALLVLAVLAGAAPVVGPVTAATAYTVAIGTVRPRHRVRLLGGASLLIMASATAVGLSRSGGSPAYGLELGLVLAVTAVVVPGLVGTVYGQQARLLRALRERGDAAERARRSADSEARTHERSRIAAEMHDLVGHRLSLISLHAGGLELALGEADSELREEAVLVRGATRDAMRELRQALGVLGPLGRDTGPDAFTDATGTRADVEALVAESRDGGIAVRLEWRGPDLDMRPAQVRRAVHRVVREALTNVHRYAAASHVTVRVEHDDRTVGVTVRNGASPLPATAPREAGTGRGLPGLRERVELLGGTFEADALPSGGFQVVAAVPAEPADAVARKPAAGDLAASPPDGFDDDAAALSRGPRTARAWTFALGAAALWVLMTLAIAMIYGQPRGVAPPPEPRLGMTDQDLPGIYDSPAERAAATGHEPPRPAGTVGCVYPAAGRGPRPGVFAIARYCFDASQRLISIDRFTVPSVRDAPPWEDR</sequence>
<evidence type="ECO:0000256" key="3">
    <source>
        <dbReference type="ARBA" id="ARBA00022553"/>
    </source>
</evidence>
<dbReference type="Pfam" id="PF02518">
    <property type="entry name" value="HATPase_c"/>
    <property type="match status" value="1"/>
</dbReference>
<comment type="catalytic activity">
    <reaction evidence="1">
        <text>ATP + protein L-histidine = ADP + protein N-phospho-L-histidine.</text>
        <dbReference type="EC" id="2.7.13.3"/>
    </reaction>
</comment>
<feature type="transmembrane region" description="Helical" evidence="10">
    <location>
        <begin position="486"/>
        <end position="508"/>
    </location>
</feature>
<dbReference type="SMART" id="SM00387">
    <property type="entry name" value="HATPase_c"/>
    <property type="match status" value="1"/>
</dbReference>
<keyword evidence="3" id="KW-0597">Phosphoprotein</keyword>
<evidence type="ECO:0000256" key="9">
    <source>
        <dbReference type="SAM" id="MobiDB-lite"/>
    </source>
</evidence>
<dbReference type="InterPro" id="IPR003594">
    <property type="entry name" value="HATPase_dom"/>
</dbReference>
<evidence type="ECO:0000313" key="12">
    <source>
        <dbReference type="EMBL" id="MBU3867228.1"/>
    </source>
</evidence>
<evidence type="ECO:0000256" key="8">
    <source>
        <dbReference type="ARBA" id="ARBA00023012"/>
    </source>
</evidence>
<dbReference type="PANTHER" id="PTHR24421:SF10">
    <property type="entry name" value="NITRATE_NITRITE SENSOR PROTEIN NARQ"/>
    <property type="match status" value="1"/>
</dbReference>
<dbReference type="GO" id="GO:0016301">
    <property type="term" value="F:kinase activity"/>
    <property type="evidence" value="ECO:0007669"/>
    <property type="project" value="UniProtKB-KW"/>
</dbReference>
<keyword evidence="10" id="KW-0472">Membrane</keyword>
<feature type="transmembrane region" description="Helical" evidence="10">
    <location>
        <begin position="121"/>
        <end position="148"/>
    </location>
</feature>
<keyword evidence="6 12" id="KW-0418">Kinase</keyword>
<evidence type="ECO:0000256" key="10">
    <source>
        <dbReference type="SAM" id="Phobius"/>
    </source>
</evidence>
<keyword evidence="10" id="KW-0812">Transmembrane</keyword>
<gene>
    <name evidence="12" type="ORF">KN815_25175</name>
</gene>
<feature type="transmembrane region" description="Helical" evidence="10">
    <location>
        <begin position="190"/>
        <end position="210"/>
    </location>
</feature>
<keyword evidence="4" id="KW-0808">Transferase</keyword>
<feature type="transmembrane region" description="Helical" evidence="10">
    <location>
        <begin position="160"/>
        <end position="178"/>
    </location>
</feature>
<keyword evidence="10" id="KW-1133">Transmembrane helix</keyword>
<dbReference type="InterPro" id="IPR050482">
    <property type="entry name" value="Sensor_HK_TwoCompSys"/>
</dbReference>
<dbReference type="Pfam" id="PF07730">
    <property type="entry name" value="HisKA_3"/>
    <property type="match status" value="1"/>
</dbReference>
<keyword evidence="8" id="KW-0902">Two-component regulatory system</keyword>